<feature type="compositionally biased region" description="Acidic residues" evidence="5">
    <location>
        <begin position="1"/>
        <end position="11"/>
    </location>
</feature>
<feature type="compositionally biased region" description="Basic and acidic residues" evidence="5">
    <location>
        <begin position="25"/>
        <end position="41"/>
    </location>
</feature>
<dbReference type="RefSeq" id="XP_004224373.1">
    <property type="nucleotide sequence ID" value="XM_004224325.1"/>
</dbReference>
<sequence>MEDAEQEEADSENVRGAGSPVRLHGMGDMERKQERKVRQLVDPEESEQVEKPQQEGFPPSSEPPLVGQTPSNGSTGDRSDDPHKGNENGDKNCNACNFCEDVCFSILCARCKIKRKNLYAKYKKYKKHNLRICQKEIKLVLKLNMKARAEILSGSLPDGESRGRREVGEAGKAIDGGEAVDATDAVDPPNARNPPNAAHPAQAEQSNPNGERDEKETPQRRDQYDTLKDAIRRSKSLTYSECEREEKKMKYYNYTKYKQCFTKCEVRRHCDVNDCWVVANGYVYDVTTILGHHPGGINCILKKGGDDVSVDYSFHSKYAQKNFWEPLKIGKIITCSKEVNDLQMGSLSSKMKNKCMMM</sequence>
<comment type="similarity">
    <text evidence="4">Belongs to the cytochrome b5 family.</text>
</comment>
<evidence type="ECO:0000313" key="8">
    <source>
        <dbReference type="Proteomes" id="UP000006319"/>
    </source>
</evidence>
<proteinExistence type="inferred from homology"/>
<dbReference type="InterPro" id="IPR050668">
    <property type="entry name" value="Cytochrome_b5"/>
</dbReference>
<evidence type="ECO:0000259" key="6">
    <source>
        <dbReference type="PROSITE" id="PS50255"/>
    </source>
</evidence>
<dbReference type="SMART" id="SM01117">
    <property type="entry name" value="Cyt-b5"/>
    <property type="match status" value="1"/>
</dbReference>
<dbReference type="PhylomeDB" id="K6UEI8"/>
<dbReference type="Pfam" id="PF00173">
    <property type="entry name" value="Cyt-b5"/>
    <property type="match status" value="1"/>
</dbReference>
<feature type="compositionally biased region" description="Basic and acidic residues" evidence="5">
    <location>
        <begin position="77"/>
        <end position="90"/>
    </location>
</feature>
<evidence type="ECO:0000256" key="1">
    <source>
        <dbReference type="ARBA" id="ARBA00022617"/>
    </source>
</evidence>
<organism evidence="7 8">
    <name type="scientific">Plasmodium cynomolgi (strain B)</name>
    <dbReference type="NCBI Taxonomy" id="1120755"/>
    <lineage>
        <taxon>Eukaryota</taxon>
        <taxon>Sar</taxon>
        <taxon>Alveolata</taxon>
        <taxon>Apicomplexa</taxon>
        <taxon>Aconoidasida</taxon>
        <taxon>Haemosporida</taxon>
        <taxon>Plasmodiidae</taxon>
        <taxon>Plasmodium</taxon>
        <taxon>Plasmodium (Plasmodium)</taxon>
    </lineage>
</organism>
<dbReference type="Gene3D" id="3.10.120.10">
    <property type="entry name" value="Cytochrome b5-like heme/steroid binding domain"/>
    <property type="match status" value="1"/>
</dbReference>
<keyword evidence="2" id="KW-0479">Metal-binding</keyword>
<evidence type="ECO:0000256" key="3">
    <source>
        <dbReference type="ARBA" id="ARBA00023004"/>
    </source>
</evidence>
<keyword evidence="1" id="KW-0349">Heme</keyword>
<dbReference type="PANTHER" id="PTHR19359:SF146">
    <property type="entry name" value="B5, PUTATIVE-RELATED"/>
    <property type="match status" value="1"/>
</dbReference>
<dbReference type="GO" id="GO:0016020">
    <property type="term" value="C:membrane"/>
    <property type="evidence" value="ECO:0007669"/>
    <property type="project" value="TreeGrafter"/>
</dbReference>
<dbReference type="VEuPathDB" id="PlasmoDB:PCYB_133000"/>
<keyword evidence="8" id="KW-1185">Reference proteome</keyword>
<dbReference type="SUPFAM" id="SSF55856">
    <property type="entry name" value="Cytochrome b5-like heme/steroid binding domain"/>
    <property type="match status" value="1"/>
</dbReference>
<feature type="region of interest" description="Disordered" evidence="5">
    <location>
        <begin position="154"/>
        <end position="228"/>
    </location>
</feature>
<dbReference type="OrthoDB" id="434771at2759"/>
<feature type="region of interest" description="Disordered" evidence="5">
    <location>
        <begin position="1"/>
        <end position="90"/>
    </location>
</feature>
<dbReference type="GO" id="GO:0020037">
    <property type="term" value="F:heme binding"/>
    <property type="evidence" value="ECO:0007669"/>
    <property type="project" value="TreeGrafter"/>
</dbReference>
<feature type="compositionally biased region" description="Basic and acidic residues" evidence="5">
    <location>
        <begin position="159"/>
        <end position="169"/>
    </location>
</feature>
<accession>K6UEI8</accession>
<dbReference type="eggNOG" id="KOG0537">
    <property type="taxonomic scope" value="Eukaryota"/>
</dbReference>
<evidence type="ECO:0000256" key="4">
    <source>
        <dbReference type="ARBA" id="ARBA00038168"/>
    </source>
</evidence>
<dbReference type="Proteomes" id="UP000006319">
    <property type="component" value="Chromosome 13"/>
</dbReference>
<feature type="compositionally biased region" description="Low complexity" evidence="5">
    <location>
        <begin position="188"/>
        <end position="203"/>
    </location>
</feature>
<dbReference type="PANTHER" id="PTHR19359">
    <property type="entry name" value="CYTOCHROME B5"/>
    <property type="match status" value="1"/>
</dbReference>
<dbReference type="OMA" id="NDCWVVA"/>
<feature type="compositionally biased region" description="Basic and acidic residues" evidence="5">
    <location>
        <begin position="210"/>
        <end position="228"/>
    </location>
</feature>
<dbReference type="AlphaFoldDB" id="K6UEI8"/>
<evidence type="ECO:0000256" key="5">
    <source>
        <dbReference type="SAM" id="MobiDB-lite"/>
    </source>
</evidence>
<feature type="domain" description="Cytochrome b5 heme-binding" evidence="6">
    <location>
        <begin position="258"/>
        <end position="333"/>
    </location>
</feature>
<dbReference type="KEGG" id="pcy:PCYB_133000"/>
<keyword evidence="3" id="KW-0408">Iron</keyword>
<gene>
    <name evidence="7" type="ORF">PCYB_133000</name>
</gene>
<evidence type="ECO:0000256" key="2">
    <source>
        <dbReference type="ARBA" id="ARBA00022723"/>
    </source>
</evidence>
<dbReference type="InterPro" id="IPR001199">
    <property type="entry name" value="Cyt_B5-like_heme/steroid-bd"/>
</dbReference>
<dbReference type="EMBL" id="DF157105">
    <property type="protein sequence ID" value="GAB68426.1"/>
    <property type="molecule type" value="Genomic_DNA"/>
</dbReference>
<reference evidence="7 8" key="1">
    <citation type="journal article" date="2012" name="Nat. Genet.">
        <title>Plasmodium cynomolgi genome sequences provide insight into Plasmodium vivax and the monkey malaria clade.</title>
        <authorList>
            <person name="Tachibana S."/>
            <person name="Sullivan S.A."/>
            <person name="Kawai S."/>
            <person name="Nakamura S."/>
            <person name="Kim H.R."/>
            <person name="Goto N."/>
            <person name="Arisue N."/>
            <person name="Palacpac N.M.Q."/>
            <person name="Honma H."/>
            <person name="Yagi M."/>
            <person name="Tougan T."/>
            <person name="Katakai Y."/>
            <person name="Kaneko O."/>
            <person name="Mita T."/>
            <person name="Kita K."/>
            <person name="Yasutomi Y."/>
            <person name="Sutton P.L."/>
            <person name="Shakhbatyan R."/>
            <person name="Horii T."/>
            <person name="Yasunaga T."/>
            <person name="Barnwell J.W."/>
            <person name="Escalante A.A."/>
            <person name="Carlton J.M."/>
            <person name="Tanabe K."/>
        </authorList>
    </citation>
    <scope>NUCLEOTIDE SEQUENCE [LARGE SCALE GENOMIC DNA]</scope>
    <source>
        <strain evidence="7 8">B</strain>
    </source>
</reference>
<dbReference type="GO" id="GO:0046872">
    <property type="term" value="F:metal ion binding"/>
    <property type="evidence" value="ECO:0007669"/>
    <property type="project" value="UniProtKB-KW"/>
</dbReference>
<protein>
    <submittedName>
        <fullName evidence="7">Heme/steroid binding domain containing protein</fullName>
    </submittedName>
</protein>
<evidence type="ECO:0000313" key="7">
    <source>
        <dbReference type="EMBL" id="GAB68426.1"/>
    </source>
</evidence>
<name>K6UEI8_PLACD</name>
<dbReference type="PROSITE" id="PS50255">
    <property type="entry name" value="CYTOCHROME_B5_2"/>
    <property type="match status" value="1"/>
</dbReference>
<dbReference type="GeneID" id="14694800"/>
<dbReference type="InterPro" id="IPR036400">
    <property type="entry name" value="Cyt_B5-like_heme/steroid_sf"/>
</dbReference>